<evidence type="ECO:0000313" key="2">
    <source>
        <dbReference type="EnsemblPlants" id="Bo5g083990.1"/>
    </source>
</evidence>
<organism evidence="2 3">
    <name type="scientific">Brassica oleracea var. oleracea</name>
    <dbReference type="NCBI Taxonomy" id="109376"/>
    <lineage>
        <taxon>Eukaryota</taxon>
        <taxon>Viridiplantae</taxon>
        <taxon>Streptophyta</taxon>
        <taxon>Embryophyta</taxon>
        <taxon>Tracheophyta</taxon>
        <taxon>Spermatophyta</taxon>
        <taxon>Magnoliopsida</taxon>
        <taxon>eudicotyledons</taxon>
        <taxon>Gunneridae</taxon>
        <taxon>Pentapetalae</taxon>
        <taxon>rosids</taxon>
        <taxon>malvids</taxon>
        <taxon>Brassicales</taxon>
        <taxon>Brassicaceae</taxon>
        <taxon>Brassiceae</taxon>
        <taxon>Brassica</taxon>
    </lineage>
</organism>
<feature type="compositionally biased region" description="Basic and acidic residues" evidence="1">
    <location>
        <begin position="1"/>
        <end position="14"/>
    </location>
</feature>
<dbReference type="Gramene" id="Bo5g083990.1">
    <property type="protein sequence ID" value="Bo5g083990.1"/>
    <property type="gene ID" value="Bo5g083990"/>
</dbReference>
<feature type="region of interest" description="Disordered" evidence="1">
    <location>
        <begin position="1"/>
        <end position="65"/>
    </location>
</feature>
<keyword evidence="3" id="KW-1185">Reference proteome</keyword>
<reference evidence="2 3" key="1">
    <citation type="journal article" date="2014" name="Genome Biol.">
        <title>Transcriptome and methylome profiling reveals relics of genome dominance in the mesopolyploid Brassica oleracea.</title>
        <authorList>
            <person name="Parkin I.A."/>
            <person name="Koh C."/>
            <person name="Tang H."/>
            <person name="Robinson S.J."/>
            <person name="Kagale S."/>
            <person name="Clarke W.E."/>
            <person name="Town C.D."/>
            <person name="Nixon J."/>
            <person name="Krishnakumar V."/>
            <person name="Bidwell S.L."/>
            <person name="Denoeud F."/>
            <person name="Belcram H."/>
            <person name="Links M.G."/>
            <person name="Just J."/>
            <person name="Clarke C."/>
            <person name="Bender T."/>
            <person name="Huebert T."/>
            <person name="Mason A.S."/>
            <person name="Pires J.C."/>
            <person name="Barker G."/>
            <person name="Moore J."/>
            <person name="Walley P.G."/>
            <person name="Manoli S."/>
            <person name="Batley J."/>
            <person name="Edwards D."/>
            <person name="Nelson M.N."/>
            <person name="Wang X."/>
            <person name="Paterson A.H."/>
            <person name="King G."/>
            <person name="Bancroft I."/>
            <person name="Chalhoub B."/>
            <person name="Sharpe A.G."/>
        </authorList>
    </citation>
    <scope>NUCLEOTIDE SEQUENCE</scope>
    <source>
        <strain evidence="2 3">cv. TO1000</strain>
    </source>
</reference>
<sequence>MQSLREVGHEEKARVSTTKTAMSPTTNRPRTHRASGPEEHRPPQLSLKRPSKKPAMRHTKPSRRS</sequence>
<feature type="compositionally biased region" description="Basic residues" evidence="1">
    <location>
        <begin position="49"/>
        <end position="65"/>
    </location>
</feature>
<evidence type="ECO:0000256" key="1">
    <source>
        <dbReference type="SAM" id="MobiDB-lite"/>
    </source>
</evidence>
<protein>
    <submittedName>
        <fullName evidence="2">Uncharacterized protein</fullName>
    </submittedName>
</protein>
<proteinExistence type="predicted"/>
<dbReference type="AlphaFoldDB" id="A0A0D3CGC7"/>
<name>A0A0D3CGC7_BRAOL</name>
<dbReference type="EnsemblPlants" id="Bo5g083990.1">
    <property type="protein sequence ID" value="Bo5g083990.1"/>
    <property type="gene ID" value="Bo5g083990"/>
</dbReference>
<reference evidence="2" key="2">
    <citation type="submission" date="2015-03" db="UniProtKB">
        <authorList>
            <consortium name="EnsemblPlants"/>
        </authorList>
    </citation>
    <scope>IDENTIFICATION</scope>
</reference>
<accession>A0A0D3CGC7</accession>
<dbReference type="HOGENOM" id="CLU_2852778_0_0_1"/>
<feature type="compositionally biased region" description="Polar residues" evidence="1">
    <location>
        <begin position="15"/>
        <end position="28"/>
    </location>
</feature>
<evidence type="ECO:0000313" key="3">
    <source>
        <dbReference type="Proteomes" id="UP000032141"/>
    </source>
</evidence>
<dbReference type="Proteomes" id="UP000032141">
    <property type="component" value="Chromosome C5"/>
</dbReference>